<dbReference type="PANTHER" id="PTHR30231:SF4">
    <property type="entry name" value="PROTEIN NEN2"/>
    <property type="match status" value="1"/>
</dbReference>
<feature type="domain" description="Exonuclease" evidence="6">
    <location>
        <begin position="14"/>
        <end position="194"/>
    </location>
</feature>
<accession>A0A7T7HMF6</accession>
<dbReference type="Gene3D" id="3.30.420.10">
    <property type="entry name" value="Ribonuclease H-like superfamily/Ribonuclease H"/>
    <property type="match status" value="1"/>
</dbReference>
<reference evidence="7 8" key="1">
    <citation type="submission" date="2020-12" db="EMBL/GenBank/DDBJ databases">
        <authorList>
            <person name="Zheng R.K."/>
            <person name="Sun C.M."/>
        </authorList>
    </citation>
    <scope>NUCLEOTIDE SEQUENCE [LARGE SCALE GENOMIC DNA]</scope>
    <source>
        <strain evidence="7 8">ZRK001</strain>
    </source>
</reference>
<dbReference type="KEGG" id="mlut:JET14_06735"/>
<keyword evidence="3 7" id="KW-0269">Exonuclease</keyword>
<dbReference type="SMART" id="SM00479">
    <property type="entry name" value="EXOIII"/>
    <property type="match status" value="1"/>
</dbReference>
<dbReference type="InterPro" id="IPR012337">
    <property type="entry name" value="RNaseH-like_sf"/>
</dbReference>
<dbReference type="AlphaFoldDB" id="A0A7T7HMF6"/>
<organism evidence="7 8">
    <name type="scientific">Martelella lutilitoris</name>
    <dbReference type="NCBI Taxonomy" id="2583532"/>
    <lineage>
        <taxon>Bacteria</taxon>
        <taxon>Pseudomonadati</taxon>
        <taxon>Pseudomonadota</taxon>
        <taxon>Alphaproteobacteria</taxon>
        <taxon>Hyphomicrobiales</taxon>
        <taxon>Aurantimonadaceae</taxon>
        <taxon>Martelella</taxon>
    </lineage>
</organism>
<comment type="subunit">
    <text evidence="5">DNA polymerase III contains a core (composed of alpha, epsilon and theta chains) that associates with a tau subunit. This core dimerizes to form the POLIII' complex. PolIII' associates with the gamma complex (composed of gamma, delta, delta', psi and chi chains) and with the beta chain to form the complete DNA polymerase III complex.</text>
</comment>
<dbReference type="SUPFAM" id="SSF53098">
    <property type="entry name" value="Ribonuclease H-like"/>
    <property type="match status" value="1"/>
</dbReference>
<protein>
    <submittedName>
        <fullName evidence="7">3'-5' exonuclease</fullName>
    </submittedName>
</protein>
<dbReference type="EMBL" id="CP066786">
    <property type="protein sequence ID" value="QQM31852.1"/>
    <property type="molecule type" value="Genomic_DNA"/>
</dbReference>
<keyword evidence="1" id="KW-0540">Nuclease</keyword>
<dbReference type="FunFam" id="3.30.420.10:FF:000045">
    <property type="entry name" value="3'-5' exonuclease DinG"/>
    <property type="match status" value="1"/>
</dbReference>
<comment type="function">
    <text evidence="4">DNA polymerase III is a complex, multichain enzyme responsible for most of the replicative synthesis in bacteria. The epsilon subunit contain the editing function and is a proofreading 3'-5' exonuclease.</text>
</comment>
<evidence type="ECO:0000256" key="4">
    <source>
        <dbReference type="ARBA" id="ARBA00025483"/>
    </source>
</evidence>
<evidence type="ECO:0000256" key="1">
    <source>
        <dbReference type="ARBA" id="ARBA00022722"/>
    </source>
</evidence>
<dbReference type="InterPro" id="IPR013520">
    <property type="entry name" value="Ribonucl_H"/>
</dbReference>
<dbReference type="GO" id="GO:0005829">
    <property type="term" value="C:cytosol"/>
    <property type="evidence" value="ECO:0007669"/>
    <property type="project" value="TreeGrafter"/>
</dbReference>
<dbReference type="InterPro" id="IPR036397">
    <property type="entry name" value="RNaseH_sf"/>
</dbReference>
<dbReference type="CDD" id="cd06127">
    <property type="entry name" value="DEDDh"/>
    <property type="match status" value="1"/>
</dbReference>
<sequence length="207" mass="23205">MRSVRGTSFASLSQAVVIDVETTGLSPSRDRIVAVGAIRADFDALLSDQEAELPNYYGLFDPERSIPTEASNIHGIFDFDVEGEGNFAENAEMLLEFLEGLPIVAHNCEFDAGFLSREFERAGFKHAIERPLYCTMKRACHYVSRKGKNRTRISLEDACSEFRVPFYRGGYHDAMEDAVAVTKLAGTLVAYDREATKKVKRNKWTGY</sequence>
<dbReference type="GO" id="GO:0003676">
    <property type="term" value="F:nucleic acid binding"/>
    <property type="evidence" value="ECO:0007669"/>
    <property type="project" value="InterPro"/>
</dbReference>
<proteinExistence type="predicted"/>
<evidence type="ECO:0000259" key="6">
    <source>
        <dbReference type="SMART" id="SM00479"/>
    </source>
</evidence>
<evidence type="ECO:0000313" key="7">
    <source>
        <dbReference type="EMBL" id="QQM31852.1"/>
    </source>
</evidence>
<evidence type="ECO:0000313" key="8">
    <source>
        <dbReference type="Proteomes" id="UP000596083"/>
    </source>
</evidence>
<dbReference type="RefSeq" id="WP_200337359.1">
    <property type="nucleotide sequence ID" value="NZ_CP066786.1"/>
</dbReference>
<evidence type="ECO:0000256" key="5">
    <source>
        <dbReference type="ARBA" id="ARBA00026073"/>
    </source>
</evidence>
<dbReference type="Pfam" id="PF00929">
    <property type="entry name" value="RNase_T"/>
    <property type="match status" value="1"/>
</dbReference>
<dbReference type="GO" id="GO:0008408">
    <property type="term" value="F:3'-5' exonuclease activity"/>
    <property type="evidence" value="ECO:0007669"/>
    <property type="project" value="TreeGrafter"/>
</dbReference>
<dbReference type="PANTHER" id="PTHR30231">
    <property type="entry name" value="DNA POLYMERASE III SUBUNIT EPSILON"/>
    <property type="match status" value="1"/>
</dbReference>
<evidence type="ECO:0000256" key="2">
    <source>
        <dbReference type="ARBA" id="ARBA00022801"/>
    </source>
</evidence>
<evidence type="ECO:0000256" key="3">
    <source>
        <dbReference type="ARBA" id="ARBA00022839"/>
    </source>
</evidence>
<dbReference type="GO" id="GO:0006259">
    <property type="term" value="P:DNA metabolic process"/>
    <property type="evidence" value="ECO:0007669"/>
    <property type="project" value="UniProtKB-ARBA"/>
</dbReference>
<dbReference type="Proteomes" id="UP000596083">
    <property type="component" value="Chromosome"/>
</dbReference>
<gene>
    <name evidence="7" type="ORF">JET14_06735</name>
</gene>
<keyword evidence="2" id="KW-0378">Hydrolase</keyword>
<name>A0A7T7HMF6_9HYPH</name>